<accession>A0A645D309</accession>
<dbReference type="PANTHER" id="PTHR44013">
    <property type="entry name" value="ZINC-TYPE ALCOHOL DEHYDROGENASE-LIKE PROTEIN C16A3.02C"/>
    <property type="match status" value="1"/>
</dbReference>
<dbReference type="EMBL" id="VSSQ01032352">
    <property type="protein sequence ID" value="MPM83589.1"/>
    <property type="molecule type" value="Genomic_DNA"/>
</dbReference>
<organism evidence="1">
    <name type="scientific">bioreactor metagenome</name>
    <dbReference type="NCBI Taxonomy" id="1076179"/>
    <lineage>
        <taxon>unclassified sequences</taxon>
        <taxon>metagenomes</taxon>
        <taxon>ecological metagenomes</taxon>
    </lineage>
</organism>
<dbReference type="AlphaFoldDB" id="A0A645D309"/>
<evidence type="ECO:0000313" key="1">
    <source>
        <dbReference type="EMBL" id="MPM83589.1"/>
    </source>
</evidence>
<name>A0A645D309_9ZZZZ</name>
<dbReference type="InterPro" id="IPR052733">
    <property type="entry name" value="Chloroplast_QOR"/>
</dbReference>
<dbReference type="Gene3D" id="3.90.180.10">
    <property type="entry name" value="Medium-chain alcohol dehydrogenases, catalytic domain"/>
    <property type="match status" value="1"/>
</dbReference>
<dbReference type="PANTHER" id="PTHR44013:SF1">
    <property type="entry name" value="ZINC-TYPE ALCOHOL DEHYDROGENASE-LIKE PROTEIN C16A3.02C"/>
    <property type="match status" value="1"/>
</dbReference>
<reference evidence="1" key="1">
    <citation type="submission" date="2019-08" db="EMBL/GenBank/DDBJ databases">
        <authorList>
            <person name="Kucharzyk K."/>
            <person name="Murdoch R.W."/>
            <person name="Higgins S."/>
            <person name="Loffler F."/>
        </authorList>
    </citation>
    <scope>NUCLEOTIDE SEQUENCE</scope>
</reference>
<proteinExistence type="predicted"/>
<gene>
    <name evidence="1" type="ORF">SDC9_130653</name>
</gene>
<protein>
    <recommendedName>
        <fullName evidence="2">2-haloacrylate reductase</fullName>
    </recommendedName>
</protein>
<dbReference type="Gene3D" id="3.40.50.720">
    <property type="entry name" value="NAD(P)-binding Rossmann-like Domain"/>
    <property type="match status" value="1"/>
</dbReference>
<sequence length="97" mass="10759">MVGGSLKQVMKALLLGRFYSLGSKKVRMLSAKPSAEDLAYIVRLVEEGRAKPVIDRTYPLAQTAEAVRCQSEGHAMGKITIRVREEQDRVSTPVDVR</sequence>
<dbReference type="Pfam" id="PF13602">
    <property type="entry name" value="ADH_zinc_N_2"/>
    <property type="match status" value="1"/>
</dbReference>
<comment type="caution">
    <text evidence="1">The sequence shown here is derived from an EMBL/GenBank/DDBJ whole genome shotgun (WGS) entry which is preliminary data.</text>
</comment>
<evidence type="ECO:0008006" key="2">
    <source>
        <dbReference type="Google" id="ProtNLM"/>
    </source>
</evidence>